<dbReference type="RefSeq" id="WP_062680790.1">
    <property type="nucleotide sequence ID" value="NZ_CAXOUF010000029.1"/>
</dbReference>
<evidence type="ECO:0000313" key="2">
    <source>
        <dbReference type="Proteomes" id="UP000075816"/>
    </source>
</evidence>
<dbReference type="AlphaFoldDB" id="A0A161QWD7"/>
<sequence length="103" mass="12537">MEIFYKQENDLWRMIIIHDEFVYIFECNRYYKEFSFLLSSYNKKELNIDPPVKKMTKIHLIELTPSHEVAIKLKKIYQNKHKCTKPNAKEIFLAIKELLEVIQ</sequence>
<dbReference type="Proteomes" id="UP000075816">
    <property type="component" value="Unassembled WGS sequence"/>
</dbReference>
<name>A0A161QWD7_9FUSO</name>
<reference evidence="1 2" key="1">
    <citation type="submission" date="2016-03" db="EMBL/GenBank/DDBJ databases">
        <title>Comparative genomics of human isolates of Fusobacterium necrophorum.</title>
        <authorList>
            <person name="Jensen A."/>
            <person name="Bank S."/>
            <person name="Andersen P.S."/>
            <person name="Kristensen L.H."/>
            <person name="Prag J."/>
        </authorList>
    </citation>
    <scope>NUCLEOTIDE SEQUENCE [LARGE SCALE GENOMIC DNA]</scope>
    <source>
        <strain evidence="1 2">LS_1264</strain>
    </source>
</reference>
<proteinExistence type="predicted"/>
<comment type="caution">
    <text evidence="1">The sequence shown here is derived from an EMBL/GenBank/DDBJ whole genome shotgun (WGS) entry which is preliminary data.</text>
</comment>
<dbReference type="EMBL" id="LVEA01000001">
    <property type="protein sequence ID" value="KYL05272.1"/>
    <property type="molecule type" value="Genomic_DNA"/>
</dbReference>
<evidence type="ECO:0000313" key="1">
    <source>
        <dbReference type="EMBL" id="KYL05272.1"/>
    </source>
</evidence>
<protein>
    <submittedName>
        <fullName evidence="1">Uncharacterized protein</fullName>
    </submittedName>
</protein>
<accession>A0A161QWD7</accession>
<gene>
    <name evidence="1" type="ORF">A2J07_00625</name>
</gene>
<organism evidence="1 2">
    <name type="scientific">Fusobacterium necrophorum subsp. funduliforme</name>
    <dbReference type="NCBI Taxonomy" id="143387"/>
    <lineage>
        <taxon>Bacteria</taxon>
        <taxon>Fusobacteriati</taxon>
        <taxon>Fusobacteriota</taxon>
        <taxon>Fusobacteriia</taxon>
        <taxon>Fusobacteriales</taxon>
        <taxon>Fusobacteriaceae</taxon>
        <taxon>Fusobacterium</taxon>
    </lineage>
</organism>